<dbReference type="InterPro" id="IPR011009">
    <property type="entry name" value="Kinase-like_dom_sf"/>
</dbReference>
<dbReference type="SUPFAM" id="SSF56112">
    <property type="entry name" value="Protein kinase-like (PK-like)"/>
    <property type="match status" value="1"/>
</dbReference>
<dbReference type="PROSITE" id="PS50011">
    <property type="entry name" value="PROTEIN_KINASE_DOM"/>
    <property type="match status" value="1"/>
</dbReference>
<dbReference type="InterPro" id="IPR000719">
    <property type="entry name" value="Prot_kinase_dom"/>
</dbReference>
<keyword evidence="1" id="KW-0067">ATP-binding</keyword>
<dbReference type="PROSITE" id="PS00107">
    <property type="entry name" value="PROTEIN_KINASE_ATP"/>
    <property type="match status" value="1"/>
</dbReference>
<name>A0ABR3DER5_NEUIN</name>
<dbReference type="CDD" id="cd00180">
    <property type="entry name" value="PKc"/>
    <property type="match status" value="1"/>
</dbReference>
<organism evidence="3 4">
    <name type="scientific">Neurospora intermedia</name>
    <dbReference type="NCBI Taxonomy" id="5142"/>
    <lineage>
        <taxon>Eukaryota</taxon>
        <taxon>Fungi</taxon>
        <taxon>Dikarya</taxon>
        <taxon>Ascomycota</taxon>
        <taxon>Pezizomycotina</taxon>
        <taxon>Sordariomycetes</taxon>
        <taxon>Sordariomycetidae</taxon>
        <taxon>Sordariales</taxon>
        <taxon>Sordariaceae</taxon>
        <taxon>Neurospora</taxon>
    </lineage>
</organism>
<accession>A0ABR3DER5</accession>
<dbReference type="Gene3D" id="1.10.510.10">
    <property type="entry name" value="Transferase(Phosphotransferase) domain 1"/>
    <property type="match status" value="1"/>
</dbReference>
<dbReference type="PANTHER" id="PTHR44167">
    <property type="entry name" value="OVARIAN-SPECIFIC SERINE/THREONINE-PROTEIN KINASE LOK-RELATED"/>
    <property type="match status" value="1"/>
</dbReference>
<evidence type="ECO:0000313" key="4">
    <source>
        <dbReference type="Proteomes" id="UP001451303"/>
    </source>
</evidence>
<dbReference type="Proteomes" id="UP001451303">
    <property type="component" value="Unassembled WGS sequence"/>
</dbReference>
<evidence type="ECO:0000313" key="3">
    <source>
        <dbReference type="EMBL" id="KAL0471166.1"/>
    </source>
</evidence>
<protein>
    <submittedName>
        <fullName evidence="3">Kinase-like domain-containing protein</fullName>
    </submittedName>
</protein>
<dbReference type="InterPro" id="IPR017441">
    <property type="entry name" value="Protein_kinase_ATP_BS"/>
</dbReference>
<dbReference type="PANTHER" id="PTHR44167:SF24">
    <property type="entry name" value="SERINE_THREONINE-PROTEIN KINASE CHK2"/>
    <property type="match status" value="1"/>
</dbReference>
<sequence length="568" mass="64119">MEQSYEYQDSGRHQRLGFWLLPFNKAAAALVSCHPHNLERYSYDQDTRGIWIDFSNPEKQECTVGCSDSVDIYLPQVWNSTGSSGISERHASFRAVTDTGPILLCDESEYLSTEPFSHGSHSYMVNFQREGERSVLVAQGINSLVAFGHGRFYQFELRWENDGLDEFRMTPPVLYALGPSRTKIKRYVLGEKVGGGTFGNVYRAMHVTTGSVMAVKKCHRLTSKRLDFASREIATLLKINSTDESTPSDHIIQILGYTTGPDWAEIFLPLKLGNLKTLVSKILPPPSHFHVSNLVLHQMLLALHHLDQHNIIHRDLNPENILWEHSPFGTGDYHFTLADFGLSTSTSIPTSILPNGKNSHSKRTFSSRTALAKEMTEIAGTTPFMAPEMYNTPLKQQTSKVDIWSLFATVVWVRDKRFRKGCELVGPHLVHVWLNRIAGNKKCGEGGYEAVRRMACFDPGRRPSAGEQLEILEVLEMEEEEEEAGLEEEMPYYRQDQPYMAGAIGDYGWDGTDSAWSSEGYALPMEVPWDQEEWTPDYDGHSNLEKSPSAEADAAMAMWKAWYLTTDG</sequence>
<feature type="binding site" evidence="1">
    <location>
        <position position="217"/>
    </location>
    <ligand>
        <name>ATP</name>
        <dbReference type="ChEBI" id="CHEBI:30616"/>
    </ligand>
</feature>
<gene>
    <name evidence="3" type="ORF">QR685DRAFT_572163</name>
</gene>
<evidence type="ECO:0000256" key="1">
    <source>
        <dbReference type="PROSITE-ProRule" id="PRU10141"/>
    </source>
</evidence>
<proteinExistence type="predicted"/>
<evidence type="ECO:0000259" key="2">
    <source>
        <dbReference type="PROSITE" id="PS50011"/>
    </source>
</evidence>
<reference evidence="3 4" key="1">
    <citation type="submission" date="2023-09" db="EMBL/GenBank/DDBJ databases">
        <title>Multi-omics analysis of a traditional fermented food reveals byproduct-associated fungal strains for waste-to-food upcycling.</title>
        <authorList>
            <consortium name="Lawrence Berkeley National Laboratory"/>
            <person name="Rekdal V.M."/>
            <person name="Villalobos-Escobedo J.M."/>
            <person name="Rodriguez-Valeron N."/>
            <person name="Garcia M.O."/>
            <person name="Vasquez D.P."/>
            <person name="Damayanti I."/>
            <person name="Sorensen P.M."/>
            <person name="Baidoo E.E."/>
            <person name="De Carvalho A.C."/>
            <person name="Riley R."/>
            <person name="Lipzen A."/>
            <person name="He G."/>
            <person name="Yan M."/>
            <person name="Haridas S."/>
            <person name="Daum C."/>
            <person name="Yoshinaga Y."/>
            <person name="Ng V."/>
            <person name="Grigoriev I.V."/>
            <person name="Munk R."/>
            <person name="Nuraida L."/>
            <person name="Wijaya C.H."/>
            <person name="Morales P.-C."/>
            <person name="Keasling J.D."/>
        </authorList>
    </citation>
    <scope>NUCLEOTIDE SEQUENCE [LARGE SCALE GENOMIC DNA]</scope>
    <source>
        <strain evidence="3 4">FGSC 2613</strain>
    </source>
</reference>
<dbReference type="Gene3D" id="3.30.200.20">
    <property type="entry name" value="Phosphorylase Kinase, domain 1"/>
    <property type="match status" value="1"/>
</dbReference>
<dbReference type="Pfam" id="PF00069">
    <property type="entry name" value="Pkinase"/>
    <property type="match status" value="1"/>
</dbReference>
<dbReference type="EMBL" id="JAVLET010000004">
    <property type="protein sequence ID" value="KAL0471166.1"/>
    <property type="molecule type" value="Genomic_DNA"/>
</dbReference>
<feature type="domain" description="Protein kinase" evidence="2">
    <location>
        <begin position="187"/>
        <end position="475"/>
    </location>
</feature>
<comment type="caution">
    <text evidence="3">The sequence shown here is derived from an EMBL/GenBank/DDBJ whole genome shotgun (WGS) entry which is preliminary data.</text>
</comment>
<keyword evidence="4" id="KW-1185">Reference proteome</keyword>
<keyword evidence="1" id="KW-0547">Nucleotide-binding</keyword>